<dbReference type="RefSeq" id="WP_185001436.1">
    <property type="nucleotide sequence ID" value="NZ_BAAAUI010000006.1"/>
</dbReference>
<accession>A0A7W7C8V3</accession>
<proteinExistence type="predicted"/>
<sequence>MTISRLALRSAAGFTAVSLGLLACAGLASAGDKPQVNVRPNAGISITGLSLGVGVGSVNLGVNADVNVSINAGVGLDVSDGIDLNATVDADAGVGLGVNALDGAVDADVDVNADIGVDANVGIGDGIRKAATAKIAQRQAKLKIKATPRDAGPQVAVKPTGSVSITGLSLGAGVGSINAVVTGNANVDLNCAAGAGVNGGVTVNASCAGNVGAGVGLVVGGNGEGRKSKAEDIRAAAKAKIAERAAR</sequence>
<keyword evidence="1" id="KW-0732">Signal</keyword>
<feature type="chain" id="PRO_5031468829" evidence="1">
    <location>
        <begin position="31"/>
        <end position="247"/>
    </location>
</feature>
<dbReference type="Proteomes" id="UP000533598">
    <property type="component" value="Unassembled WGS sequence"/>
</dbReference>
<reference evidence="2 3" key="1">
    <citation type="submission" date="2020-08" db="EMBL/GenBank/DDBJ databases">
        <title>Sequencing the genomes of 1000 actinobacteria strains.</title>
        <authorList>
            <person name="Klenk H.-P."/>
        </authorList>
    </citation>
    <scope>NUCLEOTIDE SEQUENCE [LARGE SCALE GENOMIC DNA]</scope>
    <source>
        <strain evidence="2 3">DSM 44230</strain>
    </source>
</reference>
<organism evidence="2 3">
    <name type="scientific">Crossiella cryophila</name>
    <dbReference type="NCBI Taxonomy" id="43355"/>
    <lineage>
        <taxon>Bacteria</taxon>
        <taxon>Bacillati</taxon>
        <taxon>Actinomycetota</taxon>
        <taxon>Actinomycetes</taxon>
        <taxon>Pseudonocardiales</taxon>
        <taxon>Pseudonocardiaceae</taxon>
        <taxon>Crossiella</taxon>
    </lineage>
</organism>
<protein>
    <submittedName>
        <fullName evidence="2">Uncharacterized protein</fullName>
    </submittedName>
</protein>
<evidence type="ECO:0000256" key="1">
    <source>
        <dbReference type="SAM" id="SignalP"/>
    </source>
</evidence>
<name>A0A7W7C8V3_9PSEU</name>
<gene>
    <name evidence="2" type="ORF">HNR67_001584</name>
</gene>
<keyword evidence="3" id="KW-1185">Reference proteome</keyword>
<evidence type="ECO:0000313" key="2">
    <source>
        <dbReference type="EMBL" id="MBB4675466.1"/>
    </source>
</evidence>
<dbReference type="AlphaFoldDB" id="A0A7W7C8V3"/>
<dbReference type="PROSITE" id="PS51257">
    <property type="entry name" value="PROKAR_LIPOPROTEIN"/>
    <property type="match status" value="1"/>
</dbReference>
<evidence type="ECO:0000313" key="3">
    <source>
        <dbReference type="Proteomes" id="UP000533598"/>
    </source>
</evidence>
<dbReference type="EMBL" id="JACHMH010000001">
    <property type="protein sequence ID" value="MBB4675466.1"/>
    <property type="molecule type" value="Genomic_DNA"/>
</dbReference>
<comment type="caution">
    <text evidence="2">The sequence shown here is derived from an EMBL/GenBank/DDBJ whole genome shotgun (WGS) entry which is preliminary data.</text>
</comment>
<feature type="signal peptide" evidence="1">
    <location>
        <begin position="1"/>
        <end position="30"/>
    </location>
</feature>